<name>A0A8B2NKG4_9HYPH</name>
<reference evidence="2 3" key="1">
    <citation type="submission" date="2018-05" db="EMBL/GenBank/DDBJ databases">
        <title>Acuticoccus sediminis sp. nov., isolated from deep-sea sediment of Indian Ocean.</title>
        <authorList>
            <person name="Liu X."/>
            <person name="Lai Q."/>
            <person name="Du Y."/>
            <person name="Sun F."/>
            <person name="Zhang X."/>
            <person name="Wang S."/>
            <person name="Shao Z."/>
        </authorList>
    </citation>
    <scope>NUCLEOTIDE SEQUENCE [LARGE SCALE GENOMIC DNA]</scope>
    <source>
        <strain evidence="2 3">PTG4-2</strain>
    </source>
</reference>
<dbReference type="RefSeq" id="WP_111352390.1">
    <property type="nucleotide sequence ID" value="NZ_QHHQ01000012.1"/>
</dbReference>
<comment type="caution">
    <text evidence="2">The sequence shown here is derived from an EMBL/GenBank/DDBJ whole genome shotgun (WGS) entry which is preliminary data.</text>
</comment>
<accession>A0A8B2NKG4</accession>
<sequence>MQDNRFEQSLNRVRRPHQLALLDVMDTAHLVQLWFLDHGYAAEPEHVIAMTRLILDREAVQGRAGQDRAAQDKAAQDRAVGDKAVRGG</sequence>
<feature type="region of interest" description="Disordered" evidence="1">
    <location>
        <begin position="64"/>
        <end position="88"/>
    </location>
</feature>
<organism evidence="2 3">
    <name type="scientific">Acuticoccus sediminis</name>
    <dbReference type="NCBI Taxonomy" id="2184697"/>
    <lineage>
        <taxon>Bacteria</taxon>
        <taxon>Pseudomonadati</taxon>
        <taxon>Pseudomonadota</taxon>
        <taxon>Alphaproteobacteria</taxon>
        <taxon>Hyphomicrobiales</taxon>
        <taxon>Amorphaceae</taxon>
        <taxon>Acuticoccus</taxon>
    </lineage>
</organism>
<evidence type="ECO:0000256" key="1">
    <source>
        <dbReference type="SAM" id="MobiDB-lite"/>
    </source>
</evidence>
<dbReference type="AlphaFoldDB" id="A0A8B2NKG4"/>
<gene>
    <name evidence="2" type="ORF">DLJ53_31905</name>
</gene>
<dbReference type="EMBL" id="QHHQ01000012">
    <property type="protein sequence ID" value="RAH96521.1"/>
    <property type="molecule type" value="Genomic_DNA"/>
</dbReference>
<keyword evidence="3" id="KW-1185">Reference proteome</keyword>
<evidence type="ECO:0000313" key="2">
    <source>
        <dbReference type="EMBL" id="RAH96521.1"/>
    </source>
</evidence>
<evidence type="ECO:0000313" key="3">
    <source>
        <dbReference type="Proteomes" id="UP000249590"/>
    </source>
</evidence>
<dbReference type="Proteomes" id="UP000249590">
    <property type="component" value="Unassembled WGS sequence"/>
</dbReference>
<proteinExistence type="predicted"/>
<protein>
    <submittedName>
        <fullName evidence="2">Uncharacterized protein</fullName>
    </submittedName>
</protein>